<dbReference type="Proteomes" id="UP000250434">
    <property type="component" value="Chromosome"/>
</dbReference>
<feature type="transmembrane region" description="Helical" evidence="2">
    <location>
        <begin position="139"/>
        <end position="156"/>
    </location>
</feature>
<dbReference type="RefSeq" id="WP_236808637.1">
    <property type="nucleotide sequence ID" value="NZ_CP015163.1"/>
</dbReference>
<feature type="compositionally biased region" description="Basic and acidic residues" evidence="1">
    <location>
        <begin position="657"/>
        <end position="666"/>
    </location>
</feature>
<evidence type="ECO:0000256" key="2">
    <source>
        <dbReference type="SAM" id="Phobius"/>
    </source>
</evidence>
<dbReference type="InterPro" id="IPR002931">
    <property type="entry name" value="Transglutaminase-like"/>
</dbReference>
<dbReference type="Pfam" id="PF01841">
    <property type="entry name" value="Transglut_core"/>
    <property type="match status" value="1"/>
</dbReference>
<dbReference type="SUPFAM" id="SSF54001">
    <property type="entry name" value="Cysteine proteinases"/>
    <property type="match status" value="1"/>
</dbReference>
<dbReference type="InterPro" id="IPR021878">
    <property type="entry name" value="TgpA_N"/>
</dbReference>
<dbReference type="EMBL" id="CP015163">
    <property type="protein sequence ID" value="AXB49200.1"/>
    <property type="molecule type" value="Genomic_DNA"/>
</dbReference>
<dbReference type="Pfam" id="PF13559">
    <property type="entry name" value="DUF4129"/>
    <property type="match status" value="1"/>
</dbReference>
<dbReference type="InterPro" id="IPR025403">
    <property type="entry name" value="TgpA-like_C"/>
</dbReference>
<feature type="transmembrane region" description="Helical" evidence="2">
    <location>
        <begin position="229"/>
        <end position="254"/>
    </location>
</feature>
<keyword evidence="2" id="KW-0472">Membrane</keyword>
<feature type="domain" description="Transglutaminase-like" evidence="3">
    <location>
        <begin position="495"/>
        <end position="564"/>
    </location>
</feature>
<feature type="transmembrane region" description="Helical" evidence="2">
    <location>
        <begin position="52"/>
        <end position="73"/>
    </location>
</feature>
<proteinExistence type="predicted"/>
<dbReference type="AlphaFoldDB" id="A0A344LMC6"/>
<feature type="transmembrane region" description="Helical" evidence="2">
    <location>
        <begin position="631"/>
        <end position="651"/>
    </location>
</feature>
<feature type="compositionally biased region" description="Polar residues" evidence="1">
    <location>
        <begin position="583"/>
        <end position="597"/>
    </location>
</feature>
<dbReference type="InterPro" id="IPR052901">
    <property type="entry name" value="Bact_TGase-like"/>
</dbReference>
<keyword evidence="5" id="KW-1185">Reference proteome</keyword>
<dbReference type="KEGG" id="aab:A4R43_41370"/>
<feature type="transmembrane region" description="Helical" evidence="2">
    <location>
        <begin position="712"/>
        <end position="729"/>
    </location>
</feature>
<dbReference type="Pfam" id="PF11992">
    <property type="entry name" value="TgpA_N"/>
    <property type="match status" value="1"/>
</dbReference>
<dbReference type="Gene3D" id="3.10.620.30">
    <property type="match status" value="1"/>
</dbReference>
<keyword evidence="2" id="KW-1133">Transmembrane helix</keyword>
<organism evidence="4 5">
    <name type="scientific">Amycolatopsis albispora</name>
    <dbReference type="NCBI Taxonomy" id="1804986"/>
    <lineage>
        <taxon>Bacteria</taxon>
        <taxon>Bacillati</taxon>
        <taxon>Actinomycetota</taxon>
        <taxon>Actinomycetes</taxon>
        <taxon>Pseudonocardiales</taxon>
        <taxon>Pseudonocardiaceae</taxon>
        <taxon>Amycolatopsis</taxon>
    </lineage>
</organism>
<feature type="transmembrane region" description="Helical" evidence="2">
    <location>
        <begin position="688"/>
        <end position="706"/>
    </location>
</feature>
<dbReference type="PANTHER" id="PTHR42736">
    <property type="entry name" value="PROTEIN-GLUTAMINE GAMMA-GLUTAMYLTRANSFERASE"/>
    <property type="match status" value="1"/>
</dbReference>
<feature type="region of interest" description="Disordered" evidence="1">
    <location>
        <begin position="657"/>
        <end position="680"/>
    </location>
</feature>
<protein>
    <submittedName>
        <fullName evidence="4">Transglutaminase</fullName>
    </submittedName>
</protein>
<feature type="transmembrane region" description="Helical" evidence="2">
    <location>
        <begin position="189"/>
        <end position="208"/>
    </location>
</feature>
<keyword evidence="2" id="KW-0812">Transmembrane</keyword>
<feature type="transmembrane region" description="Helical" evidence="2">
    <location>
        <begin position="25"/>
        <end position="46"/>
    </location>
</feature>
<evidence type="ECO:0000313" key="4">
    <source>
        <dbReference type="EMBL" id="AXB49200.1"/>
    </source>
</evidence>
<name>A0A344LMC6_9PSEU</name>
<dbReference type="InterPro" id="IPR038765">
    <property type="entry name" value="Papain-like_cys_pep_sf"/>
</dbReference>
<feature type="transmembrane region" description="Helical" evidence="2">
    <location>
        <begin position="163"/>
        <end position="183"/>
    </location>
</feature>
<accession>A0A344LMC6</accession>
<feature type="region of interest" description="Disordered" evidence="1">
    <location>
        <begin position="570"/>
        <end position="628"/>
    </location>
</feature>
<evidence type="ECO:0000313" key="5">
    <source>
        <dbReference type="Proteomes" id="UP000250434"/>
    </source>
</evidence>
<feature type="compositionally biased region" description="Low complexity" evidence="1">
    <location>
        <begin position="668"/>
        <end position="677"/>
    </location>
</feature>
<feature type="region of interest" description="Disordered" evidence="1">
    <location>
        <begin position="1"/>
        <end position="20"/>
    </location>
</feature>
<feature type="transmembrane region" description="Helical" evidence="2">
    <location>
        <begin position="85"/>
        <end position="108"/>
    </location>
</feature>
<dbReference type="SMART" id="SM00460">
    <property type="entry name" value="TGc"/>
    <property type="match status" value="1"/>
</dbReference>
<reference evidence="4 5" key="1">
    <citation type="submission" date="2016-04" db="EMBL/GenBank/DDBJ databases">
        <title>Complete genome sequence and analysis of deep-sea sediment isolate, Amycolatopsis sp. WP1.</title>
        <authorList>
            <person name="Wang H."/>
            <person name="Chen S."/>
            <person name="Wu Q."/>
        </authorList>
    </citation>
    <scope>NUCLEOTIDE SEQUENCE [LARGE SCALE GENOMIC DNA]</scope>
    <source>
        <strain evidence="4 5">WP1</strain>
    </source>
</reference>
<evidence type="ECO:0000259" key="3">
    <source>
        <dbReference type="SMART" id="SM00460"/>
    </source>
</evidence>
<gene>
    <name evidence="4" type="ORF">A4R43_41370</name>
</gene>
<evidence type="ECO:0000256" key="1">
    <source>
        <dbReference type="SAM" id="MobiDB-lite"/>
    </source>
</evidence>
<sequence>MTSAPPAPPIPHTPTERPAPPAPPWVSSIFAPLAAGLATICAATSITGVVGGAAWFGYLIVAVVLIACTGLALRSLRTPTLVVGLAQLLVLAFLITGVFTGSGILGIIPGPAALSELREVLIESAEQIRMGLPPVEPTPPILCLVTIAIGLVAVLVDTLAVAASAPAATGLVLLCVYAVPASLSDGMLPWWTFLLGAAAFAGLLAVDGSHRHRRWRNRTAPGLGVSPSAASAPVAMVAVALTLGLVAGGTITAIGTVGSFPGDSPSGEGNAPSGGLGINPFTQLRGLLDQGQNVELFRVRGLNAPGDRRMLRAFTLNYFEPNQGWKIADEPRMPPGVPANQPSLPLAPGDDGTGETKEVQIEPINWVDVWLPVYGSPRALRNISDGWQYDSVSGAVYSEAKRQSPPYSLTTSLRVPTKEALRAAETEADQIPPIYTRADGVDPRVAELSQRLARGQTNDFDRATAVWNYFSSQNGFTYDTRTAAAADSDALADFLLNGKRGYCEQFASAMAVMLRTLNIPSRVAIGFTPGYTTADYRSITSQDAHAWVEAYFGELGWVTFDPTPLADSRGYIPPYLRPDESQQDPAETNGPSTSTSVAPPRLPGEETNSAEAAPLPDQPQDEQRPGEGPDWALWLALAALAGAMAVAGVLWHRVDRAKQRRPRPDAPPDQQAQQTRQLAVPPGAAESWLPLIAAGLFIAGVGLMAWLWTALLAVPLVVVLIIAVGPSMVREVVRRKRLQVIGASGPDAANAAWRELLDECRDRGVPVEASDTVRTTAQKIAQRHRLDEEGKGGLRTVVGVVERSWYGGGADNDPRFAPAFDEVRSSLTRNSPMSWRGRLFPRSLFRRR</sequence>
<dbReference type="PANTHER" id="PTHR42736:SF1">
    <property type="entry name" value="PROTEIN-GLUTAMINE GAMMA-GLUTAMYLTRANSFERASE"/>
    <property type="match status" value="1"/>
</dbReference>